<dbReference type="Proteomes" id="UP000653127">
    <property type="component" value="Unassembled WGS sequence"/>
</dbReference>
<gene>
    <name evidence="1" type="ORF">H8711_09695</name>
</gene>
<sequence length="163" mass="17066">MTGSIAQVTGDLIRVLSSALAGDGIRVAAEYPDKARPSPLSRQVVAVGIQDAEVLPCALADFAGLDEDGGVFARSLELTAALSVCCPTGDEAAGCQAVFSKLCDTLLFGGLAYEVKRVWCGKVTYDRELGALVLPCYARLRLAVQASEGVDGALDFVIRRVSL</sequence>
<accession>A0A926E1R4</accession>
<keyword evidence="2" id="KW-1185">Reference proteome</keyword>
<dbReference type="EMBL" id="JACRST010000015">
    <property type="protein sequence ID" value="MBC8547200.1"/>
    <property type="molecule type" value="Genomic_DNA"/>
</dbReference>
<evidence type="ECO:0000313" key="2">
    <source>
        <dbReference type="Proteomes" id="UP000653127"/>
    </source>
</evidence>
<reference evidence="1" key="1">
    <citation type="submission" date="2020-08" db="EMBL/GenBank/DDBJ databases">
        <title>Genome public.</title>
        <authorList>
            <person name="Liu C."/>
            <person name="Sun Q."/>
        </authorList>
    </citation>
    <scope>NUCLEOTIDE SEQUENCE</scope>
    <source>
        <strain evidence="1">NSJ-31</strain>
    </source>
</reference>
<dbReference type="AlphaFoldDB" id="A0A926E1R4"/>
<dbReference type="RefSeq" id="WP_249283273.1">
    <property type="nucleotide sequence ID" value="NZ_JACRST010000015.1"/>
</dbReference>
<proteinExistence type="predicted"/>
<organism evidence="1 2">
    <name type="scientific">Ligaoa zhengdingensis</name>
    <dbReference type="NCBI Taxonomy" id="2763658"/>
    <lineage>
        <taxon>Bacteria</taxon>
        <taxon>Bacillati</taxon>
        <taxon>Bacillota</taxon>
        <taxon>Clostridia</taxon>
        <taxon>Eubacteriales</taxon>
        <taxon>Oscillospiraceae</taxon>
        <taxon>Ligaoa</taxon>
    </lineage>
</organism>
<name>A0A926E1R4_9FIRM</name>
<protein>
    <submittedName>
        <fullName evidence="1">Uncharacterized protein</fullName>
    </submittedName>
</protein>
<evidence type="ECO:0000313" key="1">
    <source>
        <dbReference type="EMBL" id="MBC8547200.1"/>
    </source>
</evidence>
<comment type="caution">
    <text evidence="1">The sequence shown here is derived from an EMBL/GenBank/DDBJ whole genome shotgun (WGS) entry which is preliminary data.</text>
</comment>